<protein>
    <submittedName>
        <fullName evidence="4">EGF-like domain protein</fullName>
    </submittedName>
</protein>
<dbReference type="PANTHER" id="PTHR11219:SF69">
    <property type="entry name" value="TENEURIN-A"/>
    <property type="match status" value="1"/>
</dbReference>
<evidence type="ECO:0000256" key="1">
    <source>
        <dbReference type="ARBA" id="ARBA00022536"/>
    </source>
</evidence>
<evidence type="ECO:0000313" key="4">
    <source>
        <dbReference type="EMBL" id="EPB65230.1"/>
    </source>
</evidence>
<keyword evidence="3" id="KW-1015">Disulfide bond</keyword>
<dbReference type="EMBL" id="KE129910">
    <property type="protein sequence ID" value="EPB65230.1"/>
    <property type="molecule type" value="Genomic_DNA"/>
</dbReference>
<name>A0A0D6L3D4_9BILA</name>
<dbReference type="InterPro" id="IPR051216">
    <property type="entry name" value="Teneurin"/>
</dbReference>
<proteinExistence type="predicted"/>
<accession>A0A0D6L3D4</accession>
<dbReference type="Pfam" id="PF23106">
    <property type="entry name" value="EGF_Teneurin"/>
    <property type="match status" value="2"/>
</dbReference>
<dbReference type="FunFam" id="2.10.25.10:FF:000021">
    <property type="entry name" value="Teneurin transmembrane protein 2"/>
    <property type="match status" value="1"/>
</dbReference>
<dbReference type="Gene3D" id="2.10.25.10">
    <property type="entry name" value="Laminin"/>
    <property type="match status" value="2"/>
</dbReference>
<dbReference type="GO" id="GO:0008045">
    <property type="term" value="P:motor neuron axon guidance"/>
    <property type="evidence" value="ECO:0007669"/>
    <property type="project" value="TreeGrafter"/>
</dbReference>
<feature type="non-terminal residue" evidence="4">
    <location>
        <position position="185"/>
    </location>
</feature>
<keyword evidence="5" id="KW-1185">Reference proteome</keyword>
<organism evidence="4 5">
    <name type="scientific">Ancylostoma ceylanicum</name>
    <dbReference type="NCBI Taxonomy" id="53326"/>
    <lineage>
        <taxon>Eukaryota</taxon>
        <taxon>Metazoa</taxon>
        <taxon>Ecdysozoa</taxon>
        <taxon>Nematoda</taxon>
        <taxon>Chromadorea</taxon>
        <taxon>Rhabditida</taxon>
        <taxon>Rhabditina</taxon>
        <taxon>Rhabditomorpha</taxon>
        <taxon>Strongyloidea</taxon>
        <taxon>Ancylostomatidae</taxon>
        <taxon>Ancylostomatinae</taxon>
        <taxon>Ancylostoma</taxon>
    </lineage>
</organism>
<evidence type="ECO:0000313" key="5">
    <source>
        <dbReference type="Proteomes" id="UP000054495"/>
    </source>
</evidence>
<sequence length="185" mass="20200">LSAQWYAAAMAYSLVEYACVKRVLKERNVTCMHIGVKSPTVVVTDDVATKECAIVREAGQEMVRACPHPTCSDRGVCVDGRCYCADGWRGVDCGTPIVEPTQAVERTPTIVAALVPAVELIPATAPTEKPRQVSRELDRQKLPEPSKFIHPPPNCNNHGKFVAGVCRCDQGWEGVECERGDDVFT</sequence>
<dbReference type="SUPFAM" id="SSF57196">
    <property type="entry name" value="EGF/Laminin"/>
    <property type="match status" value="1"/>
</dbReference>
<keyword evidence="1" id="KW-0245">EGF-like domain</keyword>
<dbReference type="Proteomes" id="UP000054495">
    <property type="component" value="Unassembled WGS sequence"/>
</dbReference>
<evidence type="ECO:0000256" key="3">
    <source>
        <dbReference type="ARBA" id="ARBA00023157"/>
    </source>
</evidence>
<gene>
    <name evidence="4" type="ORF">ANCCEY_15707</name>
</gene>
<feature type="non-terminal residue" evidence="4">
    <location>
        <position position="1"/>
    </location>
</feature>
<dbReference type="AlphaFoldDB" id="A0A0D6L3D4"/>
<evidence type="ECO:0000256" key="2">
    <source>
        <dbReference type="ARBA" id="ARBA00022737"/>
    </source>
</evidence>
<dbReference type="PANTHER" id="PTHR11219">
    <property type="entry name" value="TENEURIN AND N-ACETYLGLUCOSAMINE-1-PHOSPHODIESTER ALPHA-N-ACETYLGLUCOSAMINIDASE"/>
    <property type="match status" value="1"/>
</dbReference>
<keyword evidence="2" id="KW-0677">Repeat</keyword>
<reference evidence="4 5" key="1">
    <citation type="submission" date="2013-05" db="EMBL/GenBank/DDBJ databases">
        <title>Draft genome of the parasitic nematode Anyclostoma ceylanicum.</title>
        <authorList>
            <person name="Mitreva M."/>
        </authorList>
    </citation>
    <scope>NUCLEOTIDE SEQUENCE [LARGE SCALE GENOMIC DNA]</scope>
</reference>